<dbReference type="EMBL" id="BMMZ01000007">
    <property type="protein sequence ID" value="GGL69136.1"/>
    <property type="molecule type" value="Genomic_DNA"/>
</dbReference>
<dbReference type="Pfam" id="PF01494">
    <property type="entry name" value="FAD_binding_3"/>
    <property type="match status" value="1"/>
</dbReference>
<evidence type="ECO:0000313" key="3">
    <source>
        <dbReference type="Proteomes" id="UP000613840"/>
    </source>
</evidence>
<protein>
    <submittedName>
        <fullName evidence="2">Monooxygenase</fullName>
    </submittedName>
</protein>
<keyword evidence="2" id="KW-0503">Monooxygenase</keyword>
<feature type="domain" description="FAD-binding" evidence="1">
    <location>
        <begin position="4"/>
        <end position="318"/>
    </location>
</feature>
<gene>
    <name evidence="2" type="ORF">GCM10011575_29730</name>
</gene>
<dbReference type="RefSeq" id="WP_188896164.1">
    <property type="nucleotide sequence ID" value="NZ_BMMZ01000007.1"/>
</dbReference>
<dbReference type="Proteomes" id="UP000613840">
    <property type="component" value="Unassembled WGS sequence"/>
</dbReference>
<reference evidence="2" key="1">
    <citation type="journal article" date="2014" name="Int. J. Syst. Evol. Microbiol.">
        <title>Complete genome sequence of Corynebacterium casei LMG S-19264T (=DSM 44701T), isolated from a smear-ripened cheese.</title>
        <authorList>
            <consortium name="US DOE Joint Genome Institute (JGI-PGF)"/>
            <person name="Walter F."/>
            <person name="Albersmeier A."/>
            <person name="Kalinowski J."/>
            <person name="Ruckert C."/>
        </authorList>
    </citation>
    <scope>NUCLEOTIDE SEQUENCE</scope>
    <source>
        <strain evidence="2">CGMCC 4.7306</strain>
    </source>
</reference>
<dbReference type="InterPro" id="IPR002938">
    <property type="entry name" value="FAD-bd"/>
</dbReference>
<dbReference type="Gene3D" id="3.50.50.60">
    <property type="entry name" value="FAD/NAD(P)-binding domain"/>
    <property type="match status" value="1"/>
</dbReference>
<dbReference type="Gene3D" id="3.30.9.10">
    <property type="entry name" value="D-Amino Acid Oxidase, subunit A, domain 2"/>
    <property type="match status" value="1"/>
</dbReference>
<dbReference type="GO" id="GO:0071949">
    <property type="term" value="F:FAD binding"/>
    <property type="evidence" value="ECO:0007669"/>
    <property type="project" value="InterPro"/>
</dbReference>
<evidence type="ECO:0000259" key="1">
    <source>
        <dbReference type="Pfam" id="PF01494"/>
    </source>
</evidence>
<dbReference type="PRINTS" id="PR00420">
    <property type="entry name" value="RNGMNOXGNASE"/>
</dbReference>
<comment type="caution">
    <text evidence="2">The sequence shown here is derived from an EMBL/GenBank/DDBJ whole genome shotgun (WGS) entry which is preliminary data.</text>
</comment>
<dbReference type="GO" id="GO:0004497">
    <property type="term" value="F:monooxygenase activity"/>
    <property type="evidence" value="ECO:0007669"/>
    <property type="project" value="UniProtKB-KW"/>
</dbReference>
<sequence length="404" mass="43347">MDTTDVVISGAGIAGTAAAYWLSRAGLSVTVVERAPEPRRGGQAVDLRGAGRTAVGRMGLLEAAREIAVQQEGFEMLGPTGKSLGRIGVDAFGGNGVVSEIEILRGDLAELLYRATIPDVEYVFDDTITGIEQDADGVAITLEKSEPRRCRLLIGADGSHSIVRRLAFADEPNALHPLNCYNSWFTLTDSPIDTGGWFQMFNAPGGLVAGVRPGRLPGEIKAGLSFRSGPITYDRRDVAAQQELLAQRFAGVGWQVPQILAGMRRADDFFFDSVDQVRLSSWHRGRVVLLGDAGYSPTSLTGLGTSLALVGAYVLAGEYAGADDHRAALDNYRRIMLGYVTQAQRVPGGGAAGYAPNTLLMIRLRAISMTAMTHWPWNKLIAGQFSKADAIDLPSYDFDTLRTA</sequence>
<keyword evidence="3" id="KW-1185">Reference proteome</keyword>
<reference evidence="2" key="2">
    <citation type="submission" date="2020-09" db="EMBL/GenBank/DDBJ databases">
        <authorList>
            <person name="Sun Q."/>
            <person name="Zhou Y."/>
        </authorList>
    </citation>
    <scope>NUCLEOTIDE SEQUENCE</scope>
    <source>
        <strain evidence="2">CGMCC 4.7306</strain>
    </source>
</reference>
<organism evidence="2 3">
    <name type="scientific">Microlunatus endophyticus</name>
    <dbReference type="NCBI Taxonomy" id="1716077"/>
    <lineage>
        <taxon>Bacteria</taxon>
        <taxon>Bacillati</taxon>
        <taxon>Actinomycetota</taxon>
        <taxon>Actinomycetes</taxon>
        <taxon>Propionibacteriales</taxon>
        <taxon>Propionibacteriaceae</taxon>
        <taxon>Microlunatus</taxon>
    </lineage>
</organism>
<keyword evidence="2" id="KW-0560">Oxidoreductase</keyword>
<dbReference type="PANTHER" id="PTHR46865:SF2">
    <property type="entry name" value="MONOOXYGENASE"/>
    <property type="match status" value="1"/>
</dbReference>
<dbReference type="InterPro" id="IPR051704">
    <property type="entry name" value="FAD_aromatic-hydroxylase"/>
</dbReference>
<dbReference type="PANTHER" id="PTHR46865">
    <property type="entry name" value="OXIDOREDUCTASE-RELATED"/>
    <property type="match status" value="1"/>
</dbReference>
<accession>A0A917W6M2</accession>
<proteinExistence type="predicted"/>
<dbReference type="SUPFAM" id="SSF51905">
    <property type="entry name" value="FAD/NAD(P)-binding domain"/>
    <property type="match status" value="1"/>
</dbReference>
<dbReference type="AlphaFoldDB" id="A0A917W6M2"/>
<dbReference type="InterPro" id="IPR036188">
    <property type="entry name" value="FAD/NAD-bd_sf"/>
</dbReference>
<name>A0A917W6M2_9ACTN</name>
<evidence type="ECO:0000313" key="2">
    <source>
        <dbReference type="EMBL" id="GGL69136.1"/>
    </source>
</evidence>